<gene>
    <name evidence="2" type="ORF">GGR03_000643</name>
</gene>
<dbReference type="EMBL" id="JACIEM010000001">
    <property type="protein sequence ID" value="MBB4001596.1"/>
    <property type="molecule type" value="Genomic_DNA"/>
</dbReference>
<comment type="caution">
    <text evidence="2">The sequence shown here is derived from an EMBL/GenBank/DDBJ whole genome shotgun (WGS) entry which is preliminary data.</text>
</comment>
<protein>
    <submittedName>
        <fullName evidence="2">Uncharacterized protein</fullName>
    </submittedName>
</protein>
<dbReference type="AlphaFoldDB" id="A0A7W6HAG6"/>
<keyword evidence="1" id="KW-1133">Transmembrane helix</keyword>
<feature type="transmembrane region" description="Helical" evidence="1">
    <location>
        <begin position="117"/>
        <end position="140"/>
    </location>
</feature>
<proteinExistence type="predicted"/>
<dbReference type="RefSeq" id="WP_183206106.1">
    <property type="nucleotide sequence ID" value="NZ_JAAAMM010000001.1"/>
</dbReference>
<evidence type="ECO:0000256" key="1">
    <source>
        <dbReference type="SAM" id="Phobius"/>
    </source>
</evidence>
<name>A0A7W6HAG6_9HYPH</name>
<feature type="transmembrane region" description="Helical" evidence="1">
    <location>
        <begin position="175"/>
        <end position="197"/>
    </location>
</feature>
<evidence type="ECO:0000313" key="3">
    <source>
        <dbReference type="Proteomes" id="UP000588647"/>
    </source>
</evidence>
<sequence>MKDAAAGTGTGAKAFQQLGISVKGADGNLKSATEIMGEIGNRFATMPDGAEKTALAMELMGRSGADLIPLLNGGAAGLKALTDEADAFGLTISAETGRAAEAFNDNLARVGYAATGVATSLAAALLPAMVVVSEALVAMARGLVEMLAYLPTVAEYAAVAGSALAIMISPQIIASIYAAATALGTALVGALQAVALAAAANPLGALVVGITIAVTAAYHFRDEIQQAIGVDVVGIVKGAANTVANAFTLAYENIKATWSALPTLMGEIVTDVVNAVIAGIEYMINDTKRRINELTSLANSVTALVPGGDGLQIAPIGPTELGRYGGQGPGAYAALQETMGANAKSIMGRDLFSGSVGVGEDAMRSASDAAAGLTAALNSVSTAAGGEAGGGSGLAGAGKKAADAWKGLRKETDASKASLSELGNVGQSIGRTIGSAFKGLIDGSKGVKDALTDVLSSLSDMLINSAFQSLFSPAGGAGGGGLGGILSSIFGGFRAAGGPVSSSKSYIVGERGPELFSPGRSGSIIANDNLGAASGKQTIELNLRMDTGLVAEIADNQIQTRAGEIVKVSVKTMQDNFKTVQGEAARRGQVRR</sequence>
<evidence type="ECO:0000313" key="2">
    <source>
        <dbReference type="EMBL" id="MBB4001596.1"/>
    </source>
</evidence>
<organism evidence="2 3">
    <name type="scientific">Aurantimonas endophytica</name>
    <dbReference type="NCBI Taxonomy" id="1522175"/>
    <lineage>
        <taxon>Bacteria</taxon>
        <taxon>Pseudomonadati</taxon>
        <taxon>Pseudomonadota</taxon>
        <taxon>Alphaproteobacteria</taxon>
        <taxon>Hyphomicrobiales</taxon>
        <taxon>Aurantimonadaceae</taxon>
        <taxon>Aurantimonas</taxon>
    </lineage>
</organism>
<feature type="transmembrane region" description="Helical" evidence="1">
    <location>
        <begin position="146"/>
        <end position="168"/>
    </location>
</feature>
<keyword evidence="1" id="KW-0812">Transmembrane</keyword>
<feature type="transmembrane region" description="Helical" evidence="1">
    <location>
        <begin position="203"/>
        <end position="220"/>
    </location>
</feature>
<keyword evidence="3" id="KW-1185">Reference proteome</keyword>
<dbReference type="Proteomes" id="UP000588647">
    <property type="component" value="Unassembled WGS sequence"/>
</dbReference>
<accession>A0A7W6HAG6</accession>
<reference evidence="2 3" key="1">
    <citation type="submission" date="2020-08" db="EMBL/GenBank/DDBJ databases">
        <title>Genomic Encyclopedia of Type Strains, Phase IV (KMG-IV): sequencing the most valuable type-strain genomes for metagenomic binning, comparative biology and taxonomic classification.</title>
        <authorList>
            <person name="Goeker M."/>
        </authorList>
    </citation>
    <scope>NUCLEOTIDE SEQUENCE [LARGE SCALE GENOMIC DNA]</scope>
    <source>
        <strain evidence="2 3">DSM 103570</strain>
    </source>
</reference>
<keyword evidence="1" id="KW-0472">Membrane</keyword>